<dbReference type="InterPro" id="IPR046252">
    <property type="entry name" value="DUF6285"/>
</dbReference>
<organism evidence="2">
    <name type="scientific">freshwater metagenome</name>
    <dbReference type="NCBI Taxonomy" id="449393"/>
    <lineage>
        <taxon>unclassified sequences</taxon>
        <taxon>metagenomes</taxon>
        <taxon>ecological metagenomes</taxon>
    </lineage>
</organism>
<name>A0A6J6CF16_9ZZZZ</name>
<sequence>MSSPHDRPTVDELLESVREWLERDVTQSGDARIAFHARVAANIIEMVRREHDSAADVNARNSEMLASLKVMNEQELVDKIRTGLYDENLLEMLQKLRPIVEDKVSVANPKYLY</sequence>
<feature type="domain" description="DUF6285" evidence="1">
    <location>
        <begin position="30"/>
        <end position="111"/>
    </location>
</feature>
<evidence type="ECO:0000313" key="2">
    <source>
        <dbReference type="EMBL" id="CAB4549715.1"/>
    </source>
</evidence>
<dbReference type="Pfam" id="PF19802">
    <property type="entry name" value="DUF6285"/>
    <property type="match status" value="1"/>
</dbReference>
<proteinExistence type="predicted"/>
<reference evidence="2" key="1">
    <citation type="submission" date="2020-05" db="EMBL/GenBank/DDBJ databases">
        <authorList>
            <person name="Chiriac C."/>
            <person name="Salcher M."/>
            <person name="Ghai R."/>
            <person name="Kavagutti S V."/>
        </authorList>
    </citation>
    <scope>NUCLEOTIDE SEQUENCE</scope>
</reference>
<evidence type="ECO:0000259" key="1">
    <source>
        <dbReference type="Pfam" id="PF19802"/>
    </source>
</evidence>
<dbReference type="AlphaFoldDB" id="A0A6J6CF16"/>
<dbReference type="EMBL" id="CAEZTC010000005">
    <property type="protein sequence ID" value="CAB4549715.1"/>
    <property type="molecule type" value="Genomic_DNA"/>
</dbReference>
<protein>
    <submittedName>
        <fullName evidence="2">Unannotated protein</fullName>
    </submittedName>
</protein>
<accession>A0A6J6CF16</accession>
<gene>
    <name evidence="2" type="ORF">UFOPK1572_00080</name>
</gene>